<protein>
    <submittedName>
        <fullName evidence="2">Uncharacterized protein</fullName>
    </submittedName>
</protein>
<feature type="region of interest" description="Disordered" evidence="1">
    <location>
        <begin position="42"/>
        <end position="61"/>
    </location>
</feature>
<accession>A0AAI9TXJ5</accession>
<feature type="compositionally biased region" description="Basic and acidic residues" evidence="1">
    <location>
        <begin position="21"/>
        <end position="34"/>
    </location>
</feature>
<evidence type="ECO:0000256" key="1">
    <source>
        <dbReference type="SAM" id="MobiDB-lite"/>
    </source>
</evidence>
<organism evidence="2 3">
    <name type="scientific">Colletotrichum melonis</name>
    <dbReference type="NCBI Taxonomy" id="1209925"/>
    <lineage>
        <taxon>Eukaryota</taxon>
        <taxon>Fungi</taxon>
        <taxon>Dikarya</taxon>
        <taxon>Ascomycota</taxon>
        <taxon>Pezizomycotina</taxon>
        <taxon>Sordariomycetes</taxon>
        <taxon>Hypocreomycetidae</taxon>
        <taxon>Glomerellales</taxon>
        <taxon>Glomerellaceae</taxon>
        <taxon>Colletotrichum</taxon>
        <taxon>Colletotrichum acutatum species complex</taxon>
    </lineage>
</organism>
<name>A0AAI9TXJ5_9PEZI</name>
<evidence type="ECO:0000313" key="2">
    <source>
        <dbReference type="EMBL" id="KAK1447812.1"/>
    </source>
</evidence>
<gene>
    <name evidence="2" type="ORF">CMEL01_09651</name>
</gene>
<dbReference type="EMBL" id="MLGG01000079">
    <property type="protein sequence ID" value="KAK1447812.1"/>
    <property type="molecule type" value="Genomic_DNA"/>
</dbReference>
<proteinExistence type="predicted"/>
<dbReference type="AlphaFoldDB" id="A0AAI9TXJ5"/>
<feature type="region of interest" description="Disordered" evidence="1">
    <location>
        <begin position="106"/>
        <end position="137"/>
    </location>
</feature>
<evidence type="ECO:0000313" key="3">
    <source>
        <dbReference type="Proteomes" id="UP001239795"/>
    </source>
</evidence>
<keyword evidence="3" id="KW-1185">Reference proteome</keyword>
<sequence length="137" mass="14772">MTRSASPAGCTHQRSNSYVGIREESNGRAEKGWEKTRVEELERRTVPGTRNRNSYQLDGKPITKQQPPLLCSCWCTKCAQKGGTAVEPVPTGWSGVNVRLVPRTRRARNSAACGAGSGPGSDEFCGSDSLKSTVMGK</sequence>
<comment type="caution">
    <text evidence="2">The sequence shown here is derived from an EMBL/GenBank/DDBJ whole genome shotgun (WGS) entry which is preliminary data.</text>
</comment>
<reference evidence="2 3" key="1">
    <citation type="submission" date="2016-10" db="EMBL/GenBank/DDBJ databases">
        <title>The genome sequence of Colletotrichum fioriniae PJ7.</title>
        <authorList>
            <person name="Baroncelli R."/>
        </authorList>
    </citation>
    <scope>NUCLEOTIDE SEQUENCE [LARGE SCALE GENOMIC DNA]</scope>
    <source>
        <strain evidence="2">Col 31</strain>
    </source>
</reference>
<dbReference type="Proteomes" id="UP001239795">
    <property type="component" value="Unassembled WGS sequence"/>
</dbReference>
<feature type="region of interest" description="Disordered" evidence="1">
    <location>
        <begin position="1"/>
        <end position="34"/>
    </location>
</feature>